<proteinExistence type="predicted"/>
<organism evidence="1 2">
    <name type="scientific">Parnassius mnemosyne</name>
    <name type="common">clouded apollo</name>
    <dbReference type="NCBI Taxonomy" id="213953"/>
    <lineage>
        <taxon>Eukaryota</taxon>
        <taxon>Metazoa</taxon>
        <taxon>Ecdysozoa</taxon>
        <taxon>Arthropoda</taxon>
        <taxon>Hexapoda</taxon>
        <taxon>Insecta</taxon>
        <taxon>Pterygota</taxon>
        <taxon>Neoptera</taxon>
        <taxon>Endopterygota</taxon>
        <taxon>Lepidoptera</taxon>
        <taxon>Glossata</taxon>
        <taxon>Ditrysia</taxon>
        <taxon>Papilionoidea</taxon>
        <taxon>Papilionidae</taxon>
        <taxon>Parnassiinae</taxon>
        <taxon>Parnassini</taxon>
        <taxon>Parnassius</taxon>
        <taxon>Driopa</taxon>
    </lineage>
</organism>
<gene>
    <name evidence="1" type="ORF">PARMNEM_LOCUS6969</name>
</gene>
<sequence>MATLSMIKTRSFNFATAGNLMQLCNIVVVIEYSVDPDSTSVLKLLWLRSQLKDHTCPFTGSLGLQLFSYDYFCKANGLIGRNR</sequence>
<evidence type="ECO:0000313" key="1">
    <source>
        <dbReference type="EMBL" id="CAK1585951.1"/>
    </source>
</evidence>
<protein>
    <submittedName>
        <fullName evidence="1">Uncharacterized protein</fullName>
    </submittedName>
</protein>
<dbReference type="EMBL" id="CAVLGL010000080">
    <property type="protein sequence ID" value="CAK1585951.1"/>
    <property type="molecule type" value="Genomic_DNA"/>
</dbReference>
<comment type="caution">
    <text evidence="1">The sequence shown here is derived from an EMBL/GenBank/DDBJ whole genome shotgun (WGS) entry which is preliminary data.</text>
</comment>
<evidence type="ECO:0000313" key="2">
    <source>
        <dbReference type="Proteomes" id="UP001314205"/>
    </source>
</evidence>
<name>A0AAV1KSE4_9NEOP</name>
<keyword evidence="2" id="KW-1185">Reference proteome</keyword>
<dbReference type="Proteomes" id="UP001314205">
    <property type="component" value="Unassembled WGS sequence"/>
</dbReference>
<accession>A0AAV1KSE4</accession>
<reference evidence="1 2" key="1">
    <citation type="submission" date="2023-11" db="EMBL/GenBank/DDBJ databases">
        <authorList>
            <person name="Hedman E."/>
            <person name="Englund M."/>
            <person name="Stromberg M."/>
            <person name="Nyberg Akerstrom W."/>
            <person name="Nylinder S."/>
            <person name="Jareborg N."/>
            <person name="Kallberg Y."/>
            <person name="Kronander E."/>
        </authorList>
    </citation>
    <scope>NUCLEOTIDE SEQUENCE [LARGE SCALE GENOMIC DNA]</scope>
</reference>
<dbReference type="AlphaFoldDB" id="A0AAV1KSE4"/>